<comment type="similarity">
    <text evidence="2">Belongs to the G-protein coupled receptor 2 family.</text>
</comment>
<evidence type="ECO:0000256" key="4">
    <source>
        <dbReference type="ARBA" id="ARBA00022692"/>
    </source>
</evidence>
<dbReference type="Pfam" id="PF00002">
    <property type="entry name" value="7tm_2"/>
    <property type="match status" value="1"/>
</dbReference>
<keyword evidence="16" id="KW-1185">Reference proteome</keyword>
<evidence type="ECO:0000259" key="13">
    <source>
        <dbReference type="PROSITE" id="PS50227"/>
    </source>
</evidence>
<dbReference type="Pfam" id="PF02793">
    <property type="entry name" value="HRM"/>
    <property type="match status" value="1"/>
</dbReference>
<dbReference type="Proteomes" id="UP001642540">
    <property type="component" value="Unassembled WGS sequence"/>
</dbReference>
<evidence type="ECO:0000256" key="11">
    <source>
        <dbReference type="SAM" id="MobiDB-lite"/>
    </source>
</evidence>
<evidence type="ECO:0000256" key="12">
    <source>
        <dbReference type="SAM" id="Phobius"/>
    </source>
</evidence>
<dbReference type="InterPro" id="IPR050332">
    <property type="entry name" value="GPCR_2"/>
</dbReference>
<dbReference type="PROSITE" id="PS50227">
    <property type="entry name" value="G_PROTEIN_RECEP_F2_3"/>
    <property type="match status" value="1"/>
</dbReference>
<dbReference type="Gene3D" id="1.20.1070.10">
    <property type="entry name" value="Rhodopsin 7-helix transmembrane proteins"/>
    <property type="match status" value="1"/>
</dbReference>
<evidence type="ECO:0000256" key="7">
    <source>
        <dbReference type="ARBA" id="ARBA00023136"/>
    </source>
</evidence>
<keyword evidence="9" id="KW-0325">Glycoprotein</keyword>
<dbReference type="InterPro" id="IPR036445">
    <property type="entry name" value="GPCR_2_extracell_dom_sf"/>
</dbReference>
<keyword evidence="10" id="KW-0807">Transducer</keyword>
<organism evidence="15 16">
    <name type="scientific">Orchesella dallaii</name>
    <dbReference type="NCBI Taxonomy" id="48710"/>
    <lineage>
        <taxon>Eukaryota</taxon>
        <taxon>Metazoa</taxon>
        <taxon>Ecdysozoa</taxon>
        <taxon>Arthropoda</taxon>
        <taxon>Hexapoda</taxon>
        <taxon>Collembola</taxon>
        <taxon>Entomobryomorpha</taxon>
        <taxon>Entomobryoidea</taxon>
        <taxon>Orchesellidae</taxon>
        <taxon>Orchesellinae</taxon>
        <taxon>Orchesella</taxon>
    </lineage>
</organism>
<keyword evidence="4 12" id="KW-0812">Transmembrane</keyword>
<dbReference type="PANTHER" id="PTHR45620:SF15">
    <property type="entry name" value="DIURETIC HORMONE 44 RECEPTOR 1-RELATED"/>
    <property type="match status" value="1"/>
</dbReference>
<gene>
    <name evidence="15" type="ORF">ODALV1_LOCUS25791</name>
</gene>
<feature type="transmembrane region" description="Helical" evidence="12">
    <location>
        <begin position="359"/>
        <end position="379"/>
    </location>
</feature>
<dbReference type="InterPro" id="IPR017981">
    <property type="entry name" value="GPCR_2-like_7TM"/>
</dbReference>
<keyword evidence="8" id="KW-0675">Receptor</keyword>
<dbReference type="InterPro" id="IPR002001">
    <property type="entry name" value="GPCR_2_diuretic_rcpt"/>
</dbReference>
<evidence type="ECO:0000256" key="8">
    <source>
        <dbReference type="ARBA" id="ARBA00023170"/>
    </source>
</evidence>
<evidence type="ECO:0000313" key="15">
    <source>
        <dbReference type="EMBL" id="CAL8135016.1"/>
    </source>
</evidence>
<feature type="transmembrane region" description="Helical" evidence="12">
    <location>
        <begin position="464"/>
        <end position="482"/>
    </location>
</feature>
<feature type="transmembrane region" description="Helical" evidence="12">
    <location>
        <begin position="321"/>
        <end position="347"/>
    </location>
</feature>
<feature type="compositionally biased region" description="Basic residues" evidence="11">
    <location>
        <begin position="123"/>
        <end position="133"/>
    </location>
</feature>
<feature type="transmembrane region" description="Helical" evidence="12">
    <location>
        <begin position="247"/>
        <end position="269"/>
    </location>
</feature>
<evidence type="ECO:0000256" key="3">
    <source>
        <dbReference type="ARBA" id="ARBA00022475"/>
    </source>
</evidence>
<keyword evidence="3" id="KW-1003">Cell membrane</keyword>
<dbReference type="PRINTS" id="PR01127">
    <property type="entry name" value="DIUHORMONER"/>
</dbReference>
<evidence type="ECO:0000256" key="5">
    <source>
        <dbReference type="ARBA" id="ARBA00022989"/>
    </source>
</evidence>
<dbReference type="InterPro" id="IPR000832">
    <property type="entry name" value="GPCR_2_secretin-like"/>
</dbReference>
<feature type="transmembrane region" description="Helical" evidence="12">
    <location>
        <begin position="419"/>
        <end position="444"/>
    </location>
</feature>
<feature type="region of interest" description="Disordered" evidence="11">
    <location>
        <begin position="13"/>
        <end position="44"/>
    </location>
</feature>
<dbReference type="PRINTS" id="PR00249">
    <property type="entry name" value="GPCRSECRETIN"/>
</dbReference>
<keyword evidence="7 12" id="KW-0472">Membrane</keyword>
<evidence type="ECO:0000256" key="2">
    <source>
        <dbReference type="ARBA" id="ARBA00005314"/>
    </source>
</evidence>
<reference evidence="15 16" key="1">
    <citation type="submission" date="2024-08" db="EMBL/GenBank/DDBJ databases">
        <authorList>
            <person name="Cucini C."/>
            <person name="Frati F."/>
        </authorList>
    </citation>
    <scope>NUCLEOTIDE SEQUENCE [LARGE SCALE GENOMIC DNA]</scope>
</reference>
<dbReference type="PROSITE" id="PS00650">
    <property type="entry name" value="G_PROTEIN_RECEP_F2_2"/>
    <property type="match status" value="1"/>
</dbReference>
<keyword evidence="6" id="KW-0297">G-protein coupled receptor</keyword>
<dbReference type="EMBL" id="CAXLJM020000107">
    <property type="protein sequence ID" value="CAL8135016.1"/>
    <property type="molecule type" value="Genomic_DNA"/>
</dbReference>
<evidence type="ECO:0000256" key="6">
    <source>
        <dbReference type="ARBA" id="ARBA00023040"/>
    </source>
</evidence>
<evidence type="ECO:0000256" key="1">
    <source>
        <dbReference type="ARBA" id="ARBA00004651"/>
    </source>
</evidence>
<feature type="region of interest" description="Disordered" evidence="11">
    <location>
        <begin position="81"/>
        <end position="142"/>
    </location>
</feature>
<comment type="subcellular location">
    <subcellularLocation>
        <location evidence="1">Cell membrane</location>
        <topology evidence="1">Multi-pass membrane protein</topology>
    </subcellularLocation>
</comment>
<evidence type="ECO:0000256" key="9">
    <source>
        <dbReference type="ARBA" id="ARBA00023180"/>
    </source>
</evidence>
<protein>
    <recommendedName>
        <fullName evidence="17">Diuretic hormone receptor</fullName>
    </recommendedName>
</protein>
<accession>A0ABP1RSW4</accession>
<dbReference type="InterPro" id="IPR001879">
    <property type="entry name" value="GPCR_2_extracellular_dom"/>
</dbReference>
<evidence type="ECO:0008006" key="17">
    <source>
        <dbReference type="Google" id="ProtNLM"/>
    </source>
</evidence>
<feature type="domain" description="G-protein coupled receptors family 2 profile 1" evidence="13">
    <location>
        <begin position="154"/>
        <end position="229"/>
    </location>
</feature>
<feature type="transmembrane region" description="Helical" evidence="12">
    <location>
        <begin position="281"/>
        <end position="301"/>
    </location>
</feature>
<dbReference type="PANTHER" id="PTHR45620">
    <property type="entry name" value="PDF RECEPTOR-LIKE PROTEIN-RELATED"/>
    <property type="match status" value="1"/>
</dbReference>
<sequence length="648" mass="71412">MFSNVASSFITGVVSPIPPFSTDDEGNQRDSMGSGPHDSVTSNEEGVANHIKSLCESFFSMSATSVNGSHTFHHHSNLTAHHNEDTSVGSGGSSGSGTSWEEESPSAWSFGKDLSKSNNNSNYHHHNHPRHQGYHSGGSASGVTNYNGLTRGGELSSLSSDSNYDGTFCPVDWDDILCWPRTAAGEVAQLPCFDTFKGVAYNTSGIAERLCLEDGIWNKTEYSGCKPYHQVPNITTDTGNLAITTGIYLFGYSVSLIALIIAAVIFISFKELRCLRNTIHSHLMVTYVLADALWVLGVVSAGSSDQGSKDKERHTTHATCITFVLLHYFHLTNFFWMFVEGLYLYVLVVQTFMTESIRLRTYCLIGWGLPFLIVLLWSISKWATMSIKSGGATGKMIQMAELEFNAVVCPWIHANQYDWIYIASALIVLAANLVFLLQIMWVLITKLRSATSQETQQSRKAAKALVVLMPLLGITYVLFLINPKKWSAFEHTRAFLLSTQGFLVSLLYCFLNAEVRSAIRHRWNRMGGFGPDFKCCCCCDSSAQNNVQNLRDWSPRSRTESIRLYTPTNQNYRKRESSASDATTITAVGGTGSFNGSGHVHAVTTMAGNGNTTLITTMTGRRISTTPLHSSCRPTTTFIEEQMESAMV</sequence>
<feature type="transmembrane region" description="Helical" evidence="12">
    <location>
        <begin position="494"/>
        <end position="513"/>
    </location>
</feature>
<keyword evidence="5 12" id="KW-1133">Transmembrane helix</keyword>
<dbReference type="SUPFAM" id="SSF111418">
    <property type="entry name" value="Hormone receptor domain"/>
    <property type="match status" value="1"/>
</dbReference>
<name>A0ABP1RSW4_9HEXA</name>
<feature type="domain" description="G-protein coupled receptors family 2 profile 2" evidence="14">
    <location>
        <begin position="244"/>
        <end position="512"/>
    </location>
</feature>
<dbReference type="PROSITE" id="PS00649">
    <property type="entry name" value="G_PROTEIN_RECEP_F2_1"/>
    <property type="match status" value="1"/>
</dbReference>
<dbReference type="Gene3D" id="4.10.1240.10">
    <property type="entry name" value="GPCR, family 2, extracellular hormone receptor domain"/>
    <property type="match status" value="1"/>
</dbReference>
<dbReference type="SMART" id="SM00008">
    <property type="entry name" value="HormR"/>
    <property type="match status" value="1"/>
</dbReference>
<proteinExistence type="inferred from homology"/>
<dbReference type="SUPFAM" id="SSF81321">
    <property type="entry name" value="Family A G protein-coupled receptor-like"/>
    <property type="match status" value="1"/>
</dbReference>
<dbReference type="PROSITE" id="PS50261">
    <property type="entry name" value="G_PROTEIN_RECEP_F2_4"/>
    <property type="match status" value="1"/>
</dbReference>
<evidence type="ECO:0000256" key="10">
    <source>
        <dbReference type="ARBA" id="ARBA00023224"/>
    </source>
</evidence>
<dbReference type="InterPro" id="IPR017983">
    <property type="entry name" value="GPCR_2_secretin-like_CS"/>
</dbReference>
<evidence type="ECO:0000259" key="14">
    <source>
        <dbReference type="PROSITE" id="PS50261"/>
    </source>
</evidence>
<evidence type="ECO:0000313" key="16">
    <source>
        <dbReference type="Proteomes" id="UP001642540"/>
    </source>
</evidence>
<comment type="caution">
    <text evidence="15">The sequence shown here is derived from an EMBL/GenBank/DDBJ whole genome shotgun (WGS) entry which is preliminary data.</text>
</comment>